<dbReference type="GO" id="GO:0046718">
    <property type="term" value="P:symbiont entry into host cell"/>
    <property type="evidence" value="ECO:0007669"/>
    <property type="project" value="InterPro"/>
</dbReference>
<evidence type="ECO:0008006" key="5">
    <source>
        <dbReference type="Google" id="ProtNLM"/>
    </source>
</evidence>
<reference evidence="2" key="1">
    <citation type="journal article" date="2014" name="Int. J. Syst. Evol. Microbiol.">
        <title>Complete genome of a new Firmicutes species belonging to the dominant human colonic microbiota ('Ruminococcus bicirculans') reveals two chromosomes and a selective capacity to utilize plant glucans.</title>
        <authorList>
            <consortium name="NISC Comparative Sequencing Program"/>
            <person name="Wegmann U."/>
            <person name="Louis P."/>
            <person name="Goesmann A."/>
            <person name="Henrissat B."/>
            <person name="Duncan S.H."/>
            <person name="Flint H.J."/>
        </authorList>
    </citation>
    <scope>NUCLEOTIDE SEQUENCE</scope>
    <source>
        <strain evidence="2">NBRC 107715</strain>
    </source>
</reference>
<dbReference type="GO" id="GO:0051536">
    <property type="term" value="F:iron-sulfur cluster binding"/>
    <property type="evidence" value="ECO:0007669"/>
    <property type="project" value="InterPro"/>
</dbReference>
<dbReference type="InterPro" id="IPR006487">
    <property type="entry name" value="Phage_lambda_L"/>
</dbReference>
<sequence>MTQPNAAIRRAGQSLTPGDLVALYVIDLSPLGVPQQFAFTPSTKKTSAMPFQGIQYQPVDVRCEGFEYTGKGAMPRPKISVSNATRLMSSASLLYDDLIGAKLIRTRTYTQFLDNGATPDPEAAYAQDIFFFDQKTRHTKRVIEWELASAMDQEGRALPGRLIVREICLWRYRRWDPAAGAFDYSHVKCPYTGGQAYDVDGNLTTPDKDTPSRHINTCCKARFGAAAQLPFGGFPGVGRVRV</sequence>
<dbReference type="OrthoDB" id="5673400at2"/>
<dbReference type="Proteomes" id="UP001156856">
    <property type="component" value="Unassembled WGS sequence"/>
</dbReference>
<evidence type="ECO:0000313" key="2">
    <source>
        <dbReference type="EMBL" id="GLS65451.1"/>
    </source>
</evidence>
<gene>
    <name evidence="2" type="ORF">GCM10007888_38330</name>
    <name evidence="1" type="ORF">MOX02_36060</name>
</gene>
<evidence type="ECO:0000313" key="3">
    <source>
        <dbReference type="Proteomes" id="UP000321960"/>
    </source>
</evidence>
<comment type="caution">
    <text evidence="1">The sequence shown here is derived from an EMBL/GenBank/DDBJ whole genome shotgun (WGS) entry which is preliminary data.</text>
</comment>
<reference evidence="2" key="4">
    <citation type="submission" date="2023-01" db="EMBL/GenBank/DDBJ databases">
        <title>Draft genome sequence of Methylobacterium oxalidis strain NBRC 107715.</title>
        <authorList>
            <person name="Sun Q."/>
            <person name="Mori K."/>
        </authorList>
    </citation>
    <scope>NUCLEOTIDE SEQUENCE</scope>
    <source>
        <strain evidence="2">NBRC 107715</strain>
    </source>
</reference>
<organism evidence="1 3">
    <name type="scientific">Methylobacterium oxalidis</name>
    <dbReference type="NCBI Taxonomy" id="944322"/>
    <lineage>
        <taxon>Bacteria</taxon>
        <taxon>Pseudomonadati</taxon>
        <taxon>Pseudomonadota</taxon>
        <taxon>Alphaproteobacteria</taxon>
        <taxon>Hyphomicrobiales</taxon>
        <taxon>Methylobacteriaceae</taxon>
        <taxon>Methylobacterium</taxon>
    </lineage>
</organism>
<reference evidence="4" key="2">
    <citation type="journal article" date="2019" name="Int. J. Syst. Evol. Microbiol.">
        <title>The Global Catalogue of Microorganisms (GCM) 10K type strain sequencing project: providing services to taxonomists for standard genome sequencing and annotation.</title>
        <authorList>
            <consortium name="The Broad Institute Genomics Platform"/>
            <consortium name="The Broad Institute Genome Sequencing Center for Infectious Disease"/>
            <person name="Wu L."/>
            <person name="Ma J."/>
        </authorList>
    </citation>
    <scope>NUCLEOTIDE SEQUENCE [LARGE SCALE GENOMIC DNA]</scope>
    <source>
        <strain evidence="4">NBRC 107715</strain>
    </source>
</reference>
<dbReference type="AlphaFoldDB" id="A0A512J6F9"/>
<dbReference type="GO" id="GO:0030430">
    <property type="term" value="C:host cell cytoplasm"/>
    <property type="evidence" value="ECO:0007669"/>
    <property type="project" value="InterPro"/>
</dbReference>
<accession>A0A512J6F9</accession>
<evidence type="ECO:0000313" key="4">
    <source>
        <dbReference type="Proteomes" id="UP001156856"/>
    </source>
</evidence>
<dbReference type="Proteomes" id="UP000321960">
    <property type="component" value="Unassembled WGS sequence"/>
</dbReference>
<evidence type="ECO:0000313" key="1">
    <source>
        <dbReference type="EMBL" id="GEP05568.1"/>
    </source>
</evidence>
<dbReference type="Pfam" id="PF05100">
    <property type="entry name" value="Phage_tail_L"/>
    <property type="match status" value="1"/>
</dbReference>
<reference evidence="1 3" key="3">
    <citation type="submission" date="2019-07" db="EMBL/GenBank/DDBJ databases">
        <title>Whole genome shotgun sequence of Methylobacterium oxalidis NBRC 107715.</title>
        <authorList>
            <person name="Hosoyama A."/>
            <person name="Uohara A."/>
            <person name="Ohji S."/>
            <person name="Ichikawa N."/>
        </authorList>
    </citation>
    <scope>NUCLEOTIDE SEQUENCE [LARGE SCALE GENOMIC DNA]</scope>
    <source>
        <strain evidence="1 3">NBRC 107715</strain>
    </source>
</reference>
<dbReference type="EMBL" id="BJZU01000073">
    <property type="protein sequence ID" value="GEP05568.1"/>
    <property type="molecule type" value="Genomic_DNA"/>
</dbReference>
<dbReference type="EMBL" id="BSPK01000072">
    <property type="protein sequence ID" value="GLS65451.1"/>
    <property type="molecule type" value="Genomic_DNA"/>
</dbReference>
<name>A0A512J6F9_9HYPH</name>
<protein>
    <recommendedName>
        <fullName evidence="5">Phage minor tail protein L</fullName>
    </recommendedName>
</protein>
<dbReference type="NCBIfam" id="TIGR01600">
    <property type="entry name" value="phage_tail_L"/>
    <property type="match status" value="1"/>
</dbReference>
<dbReference type="RefSeq" id="WP_147027124.1">
    <property type="nucleotide sequence ID" value="NZ_BJZU01000073.1"/>
</dbReference>
<keyword evidence="4" id="KW-1185">Reference proteome</keyword>
<proteinExistence type="predicted"/>